<feature type="signal peptide" evidence="1">
    <location>
        <begin position="1"/>
        <end position="21"/>
    </location>
</feature>
<comment type="caution">
    <text evidence="2">The sequence shown here is derived from an EMBL/GenBank/DDBJ whole genome shotgun (WGS) entry which is preliminary data.</text>
</comment>
<accession>A0A8H7DBM8</accession>
<evidence type="ECO:0000313" key="3">
    <source>
        <dbReference type="Proteomes" id="UP000620124"/>
    </source>
</evidence>
<dbReference type="InterPro" id="IPR032675">
    <property type="entry name" value="LRR_dom_sf"/>
</dbReference>
<dbReference type="EMBL" id="JACAZI010000003">
    <property type="protein sequence ID" value="KAF7366148.1"/>
    <property type="molecule type" value="Genomic_DNA"/>
</dbReference>
<organism evidence="2 3">
    <name type="scientific">Mycena venus</name>
    <dbReference type="NCBI Taxonomy" id="2733690"/>
    <lineage>
        <taxon>Eukaryota</taxon>
        <taxon>Fungi</taxon>
        <taxon>Dikarya</taxon>
        <taxon>Basidiomycota</taxon>
        <taxon>Agaricomycotina</taxon>
        <taxon>Agaricomycetes</taxon>
        <taxon>Agaricomycetidae</taxon>
        <taxon>Agaricales</taxon>
        <taxon>Marasmiineae</taxon>
        <taxon>Mycenaceae</taxon>
        <taxon>Mycena</taxon>
    </lineage>
</organism>
<evidence type="ECO:0000256" key="1">
    <source>
        <dbReference type="SAM" id="SignalP"/>
    </source>
</evidence>
<protein>
    <recommendedName>
        <fullName evidence="4">F-box domain-containing protein</fullName>
    </recommendedName>
</protein>
<dbReference type="SUPFAM" id="SSF52047">
    <property type="entry name" value="RNI-like"/>
    <property type="match status" value="1"/>
</dbReference>
<dbReference type="Proteomes" id="UP000620124">
    <property type="component" value="Unassembled WGS sequence"/>
</dbReference>
<dbReference type="Gene3D" id="3.80.10.10">
    <property type="entry name" value="Ribonuclease Inhibitor"/>
    <property type="match status" value="1"/>
</dbReference>
<proteinExistence type="predicted"/>
<keyword evidence="1" id="KW-0732">Signal</keyword>
<dbReference type="AlphaFoldDB" id="A0A8H7DBM8"/>
<evidence type="ECO:0008006" key="4">
    <source>
        <dbReference type="Google" id="ProtNLM"/>
    </source>
</evidence>
<feature type="chain" id="PRO_5034704753" description="F-box domain-containing protein" evidence="1">
    <location>
        <begin position="22"/>
        <end position="522"/>
    </location>
</feature>
<dbReference type="OrthoDB" id="2988745at2759"/>
<reference evidence="2" key="1">
    <citation type="submission" date="2020-05" db="EMBL/GenBank/DDBJ databases">
        <title>Mycena genomes resolve the evolution of fungal bioluminescence.</title>
        <authorList>
            <person name="Tsai I.J."/>
        </authorList>
    </citation>
    <scope>NUCLEOTIDE SEQUENCE</scope>
    <source>
        <strain evidence="2">CCC161011</strain>
    </source>
</reference>
<keyword evidence="3" id="KW-1185">Reference proteome</keyword>
<name>A0A8H7DBM8_9AGAR</name>
<evidence type="ECO:0000313" key="2">
    <source>
        <dbReference type="EMBL" id="KAF7366148.1"/>
    </source>
</evidence>
<sequence>MQPTITYLTLVPLEIWLACWSLCSRQQLRRLSLVCRLFRSLVLPLLFDHQTFNMRAIANGLNRANWIDRVHHLHRTAVRLDRLREDPYAALVRSLRVTFIGENPTKRVSGVQNIHLIDDLHDRVVAAFHKTLARYYYNLSSLHLAHITIDASLCKTLTSLLRLDDLNLSDCSILVSPGFLPLKQLSLWRCDFGEDQERLQLGSPETLRTLHPGVHLSRLISGFGPRCLNQLVSLWLSGLTVQQVDLFFRFLAQCPRLESLTICSRDNHITLPALHSESLPHLGHVAAPSMFHQVLTPGRPVHYADVHRNNGVADEEDYDRLMQVCLDIARSSVPVRILLLPAPRTEPNLAFLVGITALFPELQRFSFAVQPRISKAIEMDERCPDLNDEGAFDNLPGDDISDDEADERVSILDVKVHSRKDCDMKAQDTEIQPLKDSSTQLPEPFKWILDGRILFPPRIEFIAFGAGYNVKSPPLEAQYHGIAALIALYPLLTGVAFVSETSWTREGELWKSWRDKTVIRIT</sequence>
<gene>
    <name evidence="2" type="ORF">MVEN_00491700</name>
</gene>